<keyword evidence="1 2" id="KW-0597">Phosphoprotein</keyword>
<dbReference type="SUPFAM" id="SSF52172">
    <property type="entry name" value="CheY-like"/>
    <property type="match status" value="1"/>
</dbReference>
<dbReference type="EMBL" id="JACORT010000005">
    <property type="protein sequence ID" value="MBC5783897.1"/>
    <property type="molecule type" value="Genomic_DNA"/>
</dbReference>
<dbReference type="CDD" id="cd00156">
    <property type="entry name" value="REC"/>
    <property type="match status" value="1"/>
</dbReference>
<dbReference type="Gene3D" id="3.40.50.2300">
    <property type="match status" value="1"/>
</dbReference>
<reference evidence="4" key="1">
    <citation type="submission" date="2020-08" db="EMBL/GenBank/DDBJ databases">
        <title>Ramlibacter sp. USB13 16S ribosomal RNA gene genome sequencing and assembly.</title>
        <authorList>
            <person name="Kang M."/>
        </authorList>
    </citation>
    <scope>NUCLEOTIDE SEQUENCE</scope>
    <source>
        <strain evidence="4">USB13</strain>
    </source>
</reference>
<feature type="domain" description="Response regulatory" evidence="3">
    <location>
        <begin position="4"/>
        <end position="121"/>
    </location>
</feature>
<dbReference type="Pfam" id="PF00072">
    <property type="entry name" value="Response_reg"/>
    <property type="match status" value="1"/>
</dbReference>
<evidence type="ECO:0000259" key="3">
    <source>
        <dbReference type="PROSITE" id="PS50110"/>
    </source>
</evidence>
<dbReference type="SMART" id="SM00448">
    <property type="entry name" value="REC"/>
    <property type="match status" value="1"/>
</dbReference>
<dbReference type="PANTHER" id="PTHR44591">
    <property type="entry name" value="STRESS RESPONSE REGULATOR PROTEIN 1"/>
    <property type="match status" value="1"/>
</dbReference>
<evidence type="ECO:0000256" key="2">
    <source>
        <dbReference type="PROSITE-ProRule" id="PRU00169"/>
    </source>
</evidence>
<dbReference type="AlphaFoldDB" id="A0A923SFF8"/>
<comment type="caution">
    <text evidence="4">The sequence shown here is derived from an EMBL/GenBank/DDBJ whole genome shotgun (WGS) entry which is preliminary data.</text>
</comment>
<evidence type="ECO:0000256" key="1">
    <source>
        <dbReference type="ARBA" id="ARBA00022553"/>
    </source>
</evidence>
<protein>
    <submittedName>
        <fullName evidence="4">Response regulator</fullName>
    </submittedName>
</protein>
<evidence type="ECO:0000313" key="4">
    <source>
        <dbReference type="EMBL" id="MBC5783897.1"/>
    </source>
</evidence>
<organism evidence="4 5">
    <name type="scientific">Ramlibacter cellulosilyticus</name>
    <dbReference type="NCBI Taxonomy" id="2764187"/>
    <lineage>
        <taxon>Bacteria</taxon>
        <taxon>Pseudomonadati</taxon>
        <taxon>Pseudomonadota</taxon>
        <taxon>Betaproteobacteria</taxon>
        <taxon>Burkholderiales</taxon>
        <taxon>Comamonadaceae</taxon>
        <taxon>Ramlibacter</taxon>
    </lineage>
</organism>
<sequence>MAVRVFMVEDSKPMQELLRDLLESVGGFELVGMATNETAATEWLLRHRGGWDLAIVDLLLAEGSGFTLVSRMNKEPSGAVVVFSDFVTPVVRQRCIRLGADGVISKGQFGELRAYLHAFPGRVHEVQEA</sequence>
<dbReference type="PANTHER" id="PTHR44591:SF3">
    <property type="entry name" value="RESPONSE REGULATORY DOMAIN-CONTAINING PROTEIN"/>
    <property type="match status" value="1"/>
</dbReference>
<dbReference type="PROSITE" id="PS50110">
    <property type="entry name" value="RESPONSE_REGULATORY"/>
    <property type="match status" value="1"/>
</dbReference>
<dbReference type="Proteomes" id="UP000608513">
    <property type="component" value="Unassembled WGS sequence"/>
</dbReference>
<dbReference type="InterPro" id="IPR001789">
    <property type="entry name" value="Sig_transdc_resp-reg_receiver"/>
</dbReference>
<dbReference type="RefSeq" id="WP_187076647.1">
    <property type="nucleotide sequence ID" value="NZ_JACORT010000005.1"/>
</dbReference>
<evidence type="ECO:0000313" key="5">
    <source>
        <dbReference type="Proteomes" id="UP000608513"/>
    </source>
</evidence>
<dbReference type="InterPro" id="IPR011006">
    <property type="entry name" value="CheY-like_superfamily"/>
</dbReference>
<name>A0A923SFF8_9BURK</name>
<proteinExistence type="predicted"/>
<accession>A0A923SFF8</accession>
<keyword evidence="5" id="KW-1185">Reference proteome</keyword>
<feature type="modified residue" description="4-aspartylphosphate" evidence="2">
    <location>
        <position position="57"/>
    </location>
</feature>
<dbReference type="GO" id="GO:0000160">
    <property type="term" value="P:phosphorelay signal transduction system"/>
    <property type="evidence" value="ECO:0007669"/>
    <property type="project" value="InterPro"/>
</dbReference>
<dbReference type="InterPro" id="IPR050595">
    <property type="entry name" value="Bact_response_regulator"/>
</dbReference>
<gene>
    <name evidence="4" type="ORF">H8N03_13150</name>
</gene>